<name>A0A2M4B464_9DIPT</name>
<evidence type="ECO:0000313" key="3">
    <source>
        <dbReference type="EMBL" id="MBW47608.1"/>
    </source>
</evidence>
<reference evidence="3" key="1">
    <citation type="submission" date="2018-01" db="EMBL/GenBank/DDBJ databases">
        <title>An insight into the sialome of Amazonian anophelines.</title>
        <authorList>
            <person name="Ribeiro J.M."/>
            <person name="Scarpassa V."/>
            <person name="Calvo E."/>
        </authorList>
    </citation>
    <scope>NUCLEOTIDE SEQUENCE</scope>
    <source>
        <tissue evidence="3">Salivary glands</tissue>
    </source>
</reference>
<protein>
    <submittedName>
        <fullName evidence="3">Putative secreted protein</fullName>
    </submittedName>
</protein>
<feature type="region of interest" description="Disordered" evidence="1">
    <location>
        <begin position="22"/>
        <end position="62"/>
    </location>
</feature>
<evidence type="ECO:0000256" key="2">
    <source>
        <dbReference type="SAM" id="SignalP"/>
    </source>
</evidence>
<proteinExistence type="predicted"/>
<sequence length="91" mass="9505">MGSLWKVCLIRALQSITVQAGKSGTHNVGRRARLHRRHPGVCAPVTPPHRTPSYRGASPQAVGNGSREVLVCGKGSAQVAAAAAAAQEKQQ</sequence>
<feature type="chain" id="PRO_5014617254" evidence="2">
    <location>
        <begin position="21"/>
        <end position="91"/>
    </location>
</feature>
<dbReference type="EMBL" id="GGFK01014287">
    <property type="protein sequence ID" value="MBW47608.1"/>
    <property type="molecule type" value="Transcribed_RNA"/>
</dbReference>
<organism evidence="3">
    <name type="scientific">Anopheles triannulatus</name>
    <dbReference type="NCBI Taxonomy" id="58253"/>
    <lineage>
        <taxon>Eukaryota</taxon>
        <taxon>Metazoa</taxon>
        <taxon>Ecdysozoa</taxon>
        <taxon>Arthropoda</taxon>
        <taxon>Hexapoda</taxon>
        <taxon>Insecta</taxon>
        <taxon>Pterygota</taxon>
        <taxon>Neoptera</taxon>
        <taxon>Endopterygota</taxon>
        <taxon>Diptera</taxon>
        <taxon>Nematocera</taxon>
        <taxon>Culicoidea</taxon>
        <taxon>Culicidae</taxon>
        <taxon>Anophelinae</taxon>
        <taxon>Anopheles</taxon>
    </lineage>
</organism>
<evidence type="ECO:0000256" key="1">
    <source>
        <dbReference type="SAM" id="MobiDB-lite"/>
    </source>
</evidence>
<feature type="compositionally biased region" description="Basic residues" evidence="1">
    <location>
        <begin position="28"/>
        <end position="39"/>
    </location>
</feature>
<feature type="signal peptide" evidence="2">
    <location>
        <begin position="1"/>
        <end position="20"/>
    </location>
</feature>
<keyword evidence="2" id="KW-0732">Signal</keyword>
<accession>A0A2M4B464</accession>
<dbReference type="AlphaFoldDB" id="A0A2M4B464"/>